<evidence type="ECO:0000256" key="2">
    <source>
        <dbReference type="ARBA" id="ARBA00023002"/>
    </source>
</evidence>
<dbReference type="Gene3D" id="3.10.20.440">
    <property type="entry name" value="2Fe-2S iron-sulphur cluster binding domain, sarcosine oxidase, alpha subunit, N-terminal domain"/>
    <property type="match status" value="1"/>
</dbReference>
<feature type="domain" description="GCVT N-terminal" evidence="3">
    <location>
        <begin position="599"/>
        <end position="857"/>
    </location>
</feature>
<protein>
    <submittedName>
        <fullName evidence="7">Sarcosine oxidase subunit alpha</fullName>
    </submittedName>
</protein>
<dbReference type="Pfam" id="PF07992">
    <property type="entry name" value="Pyr_redox_2"/>
    <property type="match status" value="1"/>
</dbReference>
<dbReference type="InterPro" id="IPR023753">
    <property type="entry name" value="FAD/NAD-binding_dom"/>
</dbReference>
<evidence type="ECO:0000259" key="3">
    <source>
        <dbReference type="Pfam" id="PF01571"/>
    </source>
</evidence>
<dbReference type="Gene3D" id="3.50.50.60">
    <property type="entry name" value="FAD/NAD(P)-binding domain"/>
    <property type="match status" value="1"/>
</dbReference>
<keyword evidence="8" id="KW-1185">Reference proteome</keyword>
<comment type="caution">
    <text evidence="7">The sequence shown here is derived from an EMBL/GenBank/DDBJ whole genome shotgun (WGS) entry which is preliminary data.</text>
</comment>
<dbReference type="InterPro" id="IPR027266">
    <property type="entry name" value="TrmE/GcvT-like"/>
</dbReference>
<dbReference type="SUPFAM" id="SSF51971">
    <property type="entry name" value="Nucleotide-binding domain"/>
    <property type="match status" value="1"/>
</dbReference>
<dbReference type="InterPro" id="IPR028896">
    <property type="entry name" value="GcvT/YgfZ/DmdA"/>
</dbReference>
<evidence type="ECO:0000256" key="1">
    <source>
        <dbReference type="ARBA" id="ARBA00008609"/>
    </source>
</evidence>
<proteinExistence type="inferred from homology"/>
<dbReference type="Pfam" id="PF17806">
    <property type="entry name" value="SO_alpha_A3"/>
    <property type="match status" value="1"/>
</dbReference>
<dbReference type="Pfam" id="PF13510">
    <property type="entry name" value="Fer2_4"/>
    <property type="match status" value="1"/>
</dbReference>
<dbReference type="OrthoDB" id="5287468at2"/>
<dbReference type="GO" id="GO:0005829">
    <property type="term" value="C:cytosol"/>
    <property type="evidence" value="ECO:0007669"/>
    <property type="project" value="TreeGrafter"/>
</dbReference>
<dbReference type="InterPro" id="IPR041854">
    <property type="entry name" value="BFD-like_2Fe2S-bd_dom_sf"/>
</dbReference>
<sequence length="973" mass="104359">MTRAYRFPGKGLLIDRARKVQFTFDGRVFQGFHGDTLASALLANGQRLMARSFKYHRPRGVMTAGSEEPSALVEIHEGAQQTPNVRATMQEIYEGLDARSQNRLGSLGFDLLAVNDRLSPFLGAGFYYKTFMWPRAFWEKLYEPAIRRAAGLGRLSGRADEAAYEKAFAHCDLLIIGAGPAGLMSALTAGRAGADVILATEDTQPGGRLLSDQPVIDGQPAPLWVDSVMAELRSLPNIRVMTRTTVTGRYDHGTFGALERVSLHKAPGEAPRECFWRIVARHAILASGALERPLAHPDNDRPGVMLASGVSAQFGRYGVDPGPLVIFSNNDSGLQTARTLTAQGVEIAAYVDPRPIAVTEDFPVYPEAQITGTRGRLGLRDVAVRHKGGTSVIAARTLALAGGWNPNIALACHLGARPVWEPVLQSFVMPPGSTPGLGIAGAAGGLLSTRAALIDGRDKALTALSALDLRAAVTDIPQAEDTPYAIAPFWAVDAGGRAWLDFANDVTTKDVKLAAQEGFTAVEHMKRYTTQGMAPDQGKSSNVAALAVLADATGQGIAETGLTTYRPPYGPVSIAALGAGGRGEGFAPVRRLTSDAKSRAMGAPMIEAGLWYRPSYFPRPGETGWREACDREVRLVRVKAGVADVSSLGKIDVQGADAGRFLDFVYTNTMSSLRPGKVRYGLMLREDGFVMDDGTCARLGPEHFLVTTTTSAAGLVMRHLDFVHQAFCADWDVRLLSVTEAWAQFSVAGPRSKEVLGRLGITPGLPFMGWRGLSLNGVPARLFRISFSGEEGYEIAVPTRYGAALFDALVAAAEAEEGGAYGMEALNVLRVEKGFLTHAEIHGRVTAGDVGLGRMVSDAKDCIGKAAAQRPGLVENREQLVGLMPVNQGEDLSAGAHLYNEKDPAERAFNQGYVTSVAPSPTLGCWLGLGFLKNGRARHGEVIRLDDGLRRRAVLVEVRDPVFFDPDGGRMRD</sequence>
<dbReference type="Gene3D" id="3.30.1360.120">
    <property type="entry name" value="Probable tRNA modification gtpase trme, domain 1"/>
    <property type="match status" value="1"/>
</dbReference>
<accession>A0A2U2CG30</accession>
<dbReference type="Gene3D" id="1.10.10.1100">
    <property type="entry name" value="BFD-like [2Fe-2S]-binding domain"/>
    <property type="match status" value="1"/>
</dbReference>
<reference evidence="7 8" key="1">
    <citation type="submission" date="2018-05" db="EMBL/GenBank/DDBJ databases">
        <title>Pararhodobacter marina sp. nov., isolated from deep-sea water of the Indian Ocean.</title>
        <authorList>
            <person name="Lai Q.Sr."/>
            <person name="Liu X."/>
            <person name="Shao Z."/>
        </authorList>
    </citation>
    <scope>NUCLEOTIDE SEQUENCE [LARGE SCALE GENOMIC DNA]</scope>
    <source>
        <strain evidence="7 8">CIC4N-9</strain>
    </source>
</reference>
<dbReference type="SUPFAM" id="SSF101790">
    <property type="entry name" value="Aminomethyltransferase beta-barrel domain"/>
    <property type="match status" value="1"/>
</dbReference>
<evidence type="ECO:0000259" key="4">
    <source>
        <dbReference type="Pfam" id="PF07992"/>
    </source>
</evidence>
<dbReference type="InterPro" id="IPR041117">
    <property type="entry name" value="SoxA_A3"/>
</dbReference>
<evidence type="ECO:0000259" key="6">
    <source>
        <dbReference type="Pfam" id="PF17806"/>
    </source>
</evidence>
<dbReference type="SUPFAM" id="SSF103025">
    <property type="entry name" value="Folate-binding domain"/>
    <property type="match status" value="1"/>
</dbReference>
<dbReference type="InterPro" id="IPR036188">
    <property type="entry name" value="FAD/NAD-bd_sf"/>
</dbReference>
<dbReference type="GO" id="GO:0016491">
    <property type="term" value="F:oxidoreductase activity"/>
    <property type="evidence" value="ECO:0007669"/>
    <property type="project" value="UniProtKB-KW"/>
</dbReference>
<dbReference type="RefSeq" id="WP_109531935.1">
    <property type="nucleotide sequence ID" value="NZ_QEYD01000002.1"/>
</dbReference>
<organism evidence="7 8">
    <name type="scientific">Pararhodobacter marinus</name>
    <dbReference type="NCBI Taxonomy" id="2184063"/>
    <lineage>
        <taxon>Bacteria</taxon>
        <taxon>Pseudomonadati</taxon>
        <taxon>Pseudomonadota</taxon>
        <taxon>Alphaproteobacteria</taxon>
        <taxon>Rhodobacterales</taxon>
        <taxon>Paracoccaceae</taxon>
        <taxon>Pararhodobacter</taxon>
    </lineage>
</organism>
<dbReference type="PANTHER" id="PTHR43757">
    <property type="entry name" value="AMINOMETHYLTRANSFERASE"/>
    <property type="match status" value="1"/>
</dbReference>
<dbReference type="Pfam" id="PF08669">
    <property type="entry name" value="GCV_T_C"/>
    <property type="match status" value="1"/>
</dbReference>
<dbReference type="Proteomes" id="UP000244940">
    <property type="component" value="Unassembled WGS sequence"/>
</dbReference>
<feature type="domain" description="FAD/NAD(P)-binding" evidence="4">
    <location>
        <begin position="172"/>
        <end position="356"/>
    </location>
</feature>
<dbReference type="Pfam" id="PF01571">
    <property type="entry name" value="GCV_T"/>
    <property type="match status" value="1"/>
</dbReference>
<dbReference type="GeneID" id="94363968"/>
<dbReference type="InterPro" id="IPR029043">
    <property type="entry name" value="GcvT/YgfZ_C"/>
</dbReference>
<dbReference type="PRINTS" id="PR00368">
    <property type="entry name" value="FADPNR"/>
</dbReference>
<dbReference type="InterPro" id="IPR013977">
    <property type="entry name" value="GcvT_C"/>
</dbReference>
<evidence type="ECO:0000313" key="7">
    <source>
        <dbReference type="EMBL" id="PWE30857.1"/>
    </source>
</evidence>
<feature type="domain" description="Aminomethyltransferase C-terminal" evidence="5">
    <location>
        <begin position="879"/>
        <end position="965"/>
    </location>
</feature>
<dbReference type="AlphaFoldDB" id="A0A2U2CG30"/>
<dbReference type="EMBL" id="QEYD01000002">
    <property type="protein sequence ID" value="PWE30857.1"/>
    <property type="molecule type" value="Genomic_DNA"/>
</dbReference>
<evidence type="ECO:0000313" key="8">
    <source>
        <dbReference type="Proteomes" id="UP000244940"/>
    </source>
</evidence>
<dbReference type="PRINTS" id="PR00411">
    <property type="entry name" value="PNDRDTASEI"/>
</dbReference>
<comment type="similarity">
    <text evidence="1">Belongs to the GcvT family.</text>
</comment>
<feature type="domain" description="SoxA A3" evidence="6">
    <location>
        <begin position="496"/>
        <end position="580"/>
    </location>
</feature>
<dbReference type="InterPro" id="IPR006222">
    <property type="entry name" value="GCVT_N"/>
</dbReference>
<evidence type="ECO:0000259" key="5">
    <source>
        <dbReference type="Pfam" id="PF08669"/>
    </source>
</evidence>
<gene>
    <name evidence="7" type="ORF">C4N9_03620</name>
</gene>
<dbReference type="PANTHER" id="PTHR43757:SF2">
    <property type="entry name" value="AMINOMETHYLTRANSFERASE, MITOCHONDRIAL"/>
    <property type="match status" value="1"/>
</dbReference>
<name>A0A2U2CG30_9RHOB</name>
<dbReference type="InterPro" id="IPR042204">
    <property type="entry name" value="2Fe-2S-bd_N"/>
</dbReference>
<keyword evidence="2" id="KW-0560">Oxidoreductase</keyword>